<keyword evidence="3" id="KW-1185">Reference proteome</keyword>
<keyword evidence="1" id="KW-0812">Transmembrane</keyword>
<feature type="transmembrane region" description="Helical" evidence="1">
    <location>
        <begin position="20"/>
        <end position="45"/>
    </location>
</feature>
<protein>
    <submittedName>
        <fullName evidence="2">Uncharacterized protein</fullName>
    </submittedName>
</protein>
<comment type="caution">
    <text evidence="2">The sequence shown here is derived from an EMBL/GenBank/DDBJ whole genome shotgun (WGS) entry which is preliminary data.</text>
</comment>
<feature type="transmembrane region" description="Helical" evidence="1">
    <location>
        <begin position="66"/>
        <end position="85"/>
    </location>
</feature>
<dbReference type="RefSeq" id="WP_168448331.1">
    <property type="nucleotide sequence ID" value="NZ_JAAXOW010000007.1"/>
</dbReference>
<accession>A0A9X5FF98</accession>
<evidence type="ECO:0000256" key="1">
    <source>
        <dbReference type="SAM" id="Phobius"/>
    </source>
</evidence>
<reference evidence="2 3" key="1">
    <citation type="submission" date="2020-04" db="EMBL/GenBank/DDBJ databases">
        <title>MicrobeNet Type strains.</title>
        <authorList>
            <person name="Nicholson A.C."/>
        </authorList>
    </citation>
    <scope>NUCLEOTIDE SEQUENCE [LARGE SCALE GENOMIC DNA]</scope>
    <source>
        <strain evidence="2 3">ATCC BAA-789</strain>
    </source>
</reference>
<sequence length="122" mass="12701">MITLRPDDEWVASMGFFRRLAGGTLAVVLVLAVIALVVAVVVLMLTKAAPQVFGSRHPDPSSIFKVMLAAALAGSLSGLVGWGGGLDLGQALRSFYSGGKSTGVKLETCQGHLADKLESCKE</sequence>
<name>A0A9X5FF98_9MICO</name>
<keyword evidence="1" id="KW-1133">Transmembrane helix</keyword>
<proteinExistence type="predicted"/>
<evidence type="ECO:0000313" key="3">
    <source>
        <dbReference type="Proteomes" id="UP000774283"/>
    </source>
</evidence>
<gene>
    <name evidence="2" type="ORF">HF995_13425</name>
</gene>
<dbReference type="EMBL" id="JAAXOW010000007">
    <property type="protein sequence ID" value="NKX94257.1"/>
    <property type="molecule type" value="Genomic_DNA"/>
</dbReference>
<keyword evidence="1" id="KW-0472">Membrane</keyword>
<dbReference type="AlphaFoldDB" id="A0A9X5FF98"/>
<evidence type="ECO:0000313" key="2">
    <source>
        <dbReference type="EMBL" id="NKX94257.1"/>
    </source>
</evidence>
<dbReference type="Proteomes" id="UP000774283">
    <property type="component" value="Unassembled WGS sequence"/>
</dbReference>
<organism evidence="2 3">
    <name type="scientific">Sanguibacter hominis ATCC BAA-789</name>
    <dbReference type="NCBI Taxonomy" id="1312740"/>
    <lineage>
        <taxon>Bacteria</taxon>
        <taxon>Bacillati</taxon>
        <taxon>Actinomycetota</taxon>
        <taxon>Actinomycetes</taxon>
        <taxon>Micrococcales</taxon>
        <taxon>Sanguibacteraceae</taxon>
        <taxon>Sanguibacter</taxon>
    </lineage>
</organism>